<organism evidence="2 3">
    <name type="scientific">Ureibacillus suwonensis</name>
    <dbReference type="NCBI Taxonomy" id="313007"/>
    <lineage>
        <taxon>Bacteria</taxon>
        <taxon>Bacillati</taxon>
        <taxon>Bacillota</taxon>
        <taxon>Bacilli</taxon>
        <taxon>Bacillales</taxon>
        <taxon>Caryophanaceae</taxon>
        <taxon>Ureibacillus</taxon>
    </lineage>
</organism>
<evidence type="ECO:0000313" key="3">
    <source>
        <dbReference type="Proteomes" id="UP001595978"/>
    </source>
</evidence>
<keyword evidence="3" id="KW-1185">Reference proteome</keyword>
<feature type="transmembrane region" description="Helical" evidence="1">
    <location>
        <begin position="38"/>
        <end position="56"/>
    </location>
</feature>
<name>A0ABW0RE86_9BACL</name>
<proteinExistence type="predicted"/>
<dbReference type="Proteomes" id="UP001595978">
    <property type="component" value="Unassembled WGS sequence"/>
</dbReference>
<feature type="transmembrane region" description="Helical" evidence="1">
    <location>
        <begin position="76"/>
        <end position="97"/>
    </location>
</feature>
<reference evidence="3" key="1">
    <citation type="journal article" date="2019" name="Int. J. Syst. Evol. Microbiol.">
        <title>The Global Catalogue of Microorganisms (GCM) 10K type strain sequencing project: providing services to taxonomists for standard genome sequencing and annotation.</title>
        <authorList>
            <consortium name="The Broad Institute Genomics Platform"/>
            <consortium name="The Broad Institute Genome Sequencing Center for Infectious Disease"/>
            <person name="Wu L."/>
            <person name="Ma J."/>
        </authorList>
    </citation>
    <scope>NUCLEOTIDE SEQUENCE [LARGE SCALE GENOMIC DNA]</scope>
    <source>
        <strain evidence="3">CCUG 56331</strain>
    </source>
</reference>
<protein>
    <recommendedName>
        <fullName evidence="4">Permease</fullName>
    </recommendedName>
</protein>
<accession>A0ABW0RE86</accession>
<gene>
    <name evidence="2" type="ORF">ACFPOH_14395</name>
</gene>
<sequence>MKGDKTSQIVFWIVGFLLLLSSVLISIVSLTFGKFPAGHEIMLFGLSIVTLCNAYLYPQFKANDERSKRIREKGMFVSYFFIMGYILVLMLLFEFNVLLLNGYQTVCVLATLIMITVFSSFVVLSKRY</sequence>
<keyword evidence="1" id="KW-0812">Transmembrane</keyword>
<keyword evidence="1" id="KW-0472">Membrane</keyword>
<evidence type="ECO:0000256" key="1">
    <source>
        <dbReference type="SAM" id="Phobius"/>
    </source>
</evidence>
<comment type="caution">
    <text evidence="2">The sequence shown here is derived from an EMBL/GenBank/DDBJ whole genome shotgun (WGS) entry which is preliminary data.</text>
</comment>
<dbReference type="RefSeq" id="WP_342580811.1">
    <property type="nucleotide sequence ID" value="NZ_JBHSNQ010000184.1"/>
</dbReference>
<evidence type="ECO:0000313" key="2">
    <source>
        <dbReference type="EMBL" id="MFC5542896.1"/>
    </source>
</evidence>
<evidence type="ECO:0008006" key="4">
    <source>
        <dbReference type="Google" id="ProtNLM"/>
    </source>
</evidence>
<dbReference type="EMBL" id="JBHSNQ010000184">
    <property type="protein sequence ID" value="MFC5542896.1"/>
    <property type="molecule type" value="Genomic_DNA"/>
</dbReference>
<feature type="transmembrane region" description="Helical" evidence="1">
    <location>
        <begin position="9"/>
        <end position="32"/>
    </location>
</feature>
<feature type="transmembrane region" description="Helical" evidence="1">
    <location>
        <begin position="103"/>
        <end position="124"/>
    </location>
</feature>
<keyword evidence="1" id="KW-1133">Transmembrane helix</keyword>